<dbReference type="OrthoDB" id="1417601at2"/>
<accession>A0A4Y8KUY7</accession>
<comment type="caution">
    <text evidence="1">The sequence shown here is derived from an EMBL/GenBank/DDBJ whole genome shotgun (WGS) entry which is preliminary data.</text>
</comment>
<proteinExistence type="predicted"/>
<keyword evidence="2" id="KW-1185">Reference proteome</keyword>
<gene>
    <name evidence="1" type="ORF">E2605_18605</name>
</gene>
<reference evidence="1 2" key="1">
    <citation type="submission" date="2019-03" db="EMBL/GenBank/DDBJ databases">
        <title>San Antonio Military Medical Center submission to MRSN (WRAIR), pending publication.</title>
        <authorList>
            <person name="Blyth D.M."/>
            <person name="Mccarthy S.L."/>
            <person name="Schall S.E."/>
            <person name="Stam J.A."/>
            <person name="Ong A.C."/>
            <person name="Mcgann P.T."/>
        </authorList>
    </citation>
    <scope>NUCLEOTIDE SEQUENCE [LARGE SCALE GENOMIC DNA]</scope>
    <source>
        <strain evidence="1 2">MRSN571793</strain>
    </source>
</reference>
<protein>
    <submittedName>
        <fullName evidence="1">Uncharacterized protein</fullName>
    </submittedName>
</protein>
<evidence type="ECO:0000313" key="2">
    <source>
        <dbReference type="Proteomes" id="UP000297861"/>
    </source>
</evidence>
<evidence type="ECO:0000313" key="1">
    <source>
        <dbReference type="EMBL" id="TFD92604.1"/>
    </source>
</evidence>
<dbReference type="Proteomes" id="UP000297861">
    <property type="component" value="Unassembled WGS sequence"/>
</dbReference>
<sequence length="137" mass="16487">MELKALVTDKFSSFFAYKDLHFKLRDCTNLEECRKTAKELLVSYKENRSIYEELNFYKDNARVLGKHPIFKQYRDIRKIREMSIKELVIKQQQLKHNIWRIQSEMKKGKKPHLDAERQESIKNKQAELAEVNRLLGE</sequence>
<name>A0A4Y8KUY7_9BACT</name>
<dbReference type="AlphaFoldDB" id="A0A4Y8KUY7"/>
<organism evidence="1 2">
    <name type="scientific">Dysgonomonas capnocytophagoides</name>
    <dbReference type="NCBI Taxonomy" id="45254"/>
    <lineage>
        <taxon>Bacteria</taxon>
        <taxon>Pseudomonadati</taxon>
        <taxon>Bacteroidota</taxon>
        <taxon>Bacteroidia</taxon>
        <taxon>Bacteroidales</taxon>
        <taxon>Dysgonomonadaceae</taxon>
        <taxon>Dysgonomonas</taxon>
    </lineage>
</organism>
<dbReference type="EMBL" id="SOML01000017">
    <property type="protein sequence ID" value="TFD92604.1"/>
    <property type="molecule type" value="Genomic_DNA"/>
</dbReference>